<keyword evidence="2" id="KW-1185">Reference proteome</keyword>
<dbReference type="Proteomes" id="UP000279968">
    <property type="component" value="Unassembled WGS sequence"/>
</dbReference>
<gene>
    <name evidence="1" type="ORF">D7193_15315</name>
</gene>
<evidence type="ECO:0000313" key="2">
    <source>
        <dbReference type="Proteomes" id="UP000279968"/>
    </source>
</evidence>
<name>A0A3B0A6E3_9ACTN</name>
<accession>A0A3B0A6E3</accession>
<dbReference type="EMBL" id="RBAN01000002">
    <property type="protein sequence ID" value="RKN55953.1"/>
    <property type="molecule type" value="Genomic_DNA"/>
</dbReference>
<evidence type="ECO:0000313" key="1">
    <source>
        <dbReference type="EMBL" id="RKN55953.1"/>
    </source>
</evidence>
<comment type="caution">
    <text evidence="1">The sequence shown here is derived from an EMBL/GenBank/DDBJ whole genome shotgun (WGS) entry which is preliminary data.</text>
</comment>
<evidence type="ECO:0008006" key="3">
    <source>
        <dbReference type="Google" id="ProtNLM"/>
    </source>
</evidence>
<proteinExistence type="predicted"/>
<reference evidence="1 2" key="1">
    <citation type="journal article" date="2015" name="Int. J. Syst. Evol. Microbiol.">
        <title>Micromonospora costi sp. nov., isolated from a leaf of Costus speciosus.</title>
        <authorList>
            <person name="Thawai C."/>
        </authorList>
    </citation>
    <scope>NUCLEOTIDE SEQUENCE [LARGE SCALE GENOMIC DNA]</scope>
    <source>
        <strain evidence="1 2">CS1-12</strain>
    </source>
</reference>
<dbReference type="Pfam" id="PF25681">
    <property type="entry name" value="Phage_TTP_17"/>
    <property type="match status" value="1"/>
</dbReference>
<dbReference type="RefSeq" id="WP_120780136.1">
    <property type="nucleotide sequence ID" value="NZ_JBHLUP010000002.1"/>
</dbReference>
<dbReference type="InterPro" id="IPR058154">
    <property type="entry name" value="Bxb1_TTP-like"/>
</dbReference>
<sequence>MPAVAAPKNALSFGAGWLYYALPGTSVPASTVAGSVFTDAWPAGWTLLGVTREGHEFSYELATEPVEAAEYLDPIATVTTGRTVGMTFEMMQIHATNLKRALNGGNIVTTGSGGTLRSEYTPPAMGQEIRCMIGWESTDLTERVYAEQAFQVGNVAIARRRGAANAGLPVDFRFEPAADGQPFHHIFAGTARG</sequence>
<dbReference type="OrthoDB" id="3370020at2"/>
<organism evidence="1 2">
    <name type="scientific">Micromonospora costi</name>
    <dbReference type="NCBI Taxonomy" id="1530042"/>
    <lineage>
        <taxon>Bacteria</taxon>
        <taxon>Bacillati</taxon>
        <taxon>Actinomycetota</taxon>
        <taxon>Actinomycetes</taxon>
        <taxon>Micromonosporales</taxon>
        <taxon>Micromonosporaceae</taxon>
        <taxon>Micromonospora</taxon>
    </lineage>
</organism>
<dbReference type="AlphaFoldDB" id="A0A3B0A6E3"/>
<protein>
    <recommendedName>
        <fullName evidence="3">Phage tail protein</fullName>
    </recommendedName>
</protein>